<evidence type="ECO:0000313" key="1">
    <source>
        <dbReference type="EMBL" id="KAK4313816.1"/>
    </source>
</evidence>
<dbReference type="AlphaFoldDB" id="A0AAE1PS35"/>
<evidence type="ECO:0000313" key="2">
    <source>
        <dbReference type="Proteomes" id="UP001292094"/>
    </source>
</evidence>
<sequence>MYLLPTQQPLSFFTSPPPTHTLSCPALPCPALPSSTSSPHSHLLCPPPSPHTHTYTALHLISTLTLYLSPPPLPPPPPTTITSSARLQPSPLTARPSKMQAVNGIKDTCQFPVGLAGERRKSPRHSRISTLDETVISSRRPDMRPTSWLADWLAGWLSEWLVG</sequence>
<reference evidence="1" key="1">
    <citation type="submission" date="2023-11" db="EMBL/GenBank/DDBJ databases">
        <title>Genome assemblies of two species of porcelain crab, Petrolisthes cinctipes and Petrolisthes manimaculis (Anomura: Porcellanidae).</title>
        <authorList>
            <person name="Angst P."/>
        </authorList>
    </citation>
    <scope>NUCLEOTIDE SEQUENCE</scope>
    <source>
        <strain evidence="1">PB745_02</strain>
        <tissue evidence="1">Gill</tissue>
    </source>
</reference>
<accession>A0AAE1PS35</accession>
<comment type="caution">
    <text evidence="1">The sequence shown here is derived from an EMBL/GenBank/DDBJ whole genome shotgun (WGS) entry which is preliminary data.</text>
</comment>
<dbReference type="EMBL" id="JAWZYT010001266">
    <property type="protein sequence ID" value="KAK4313816.1"/>
    <property type="molecule type" value="Genomic_DNA"/>
</dbReference>
<proteinExistence type="predicted"/>
<protein>
    <submittedName>
        <fullName evidence="1">Uncharacterized protein</fullName>
    </submittedName>
</protein>
<gene>
    <name evidence="1" type="ORF">Pmani_014859</name>
</gene>
<dbReference type="Proteomes" id="UP001292094">
    <property type="component" value="Unassembled WGS sequence"/>
</dbReference>
<organism evidence="1 2">
    <name type="scientific">Petrolisthes manimaculis</name>
    <dbReference type="NCBI Taxonomy" id="1843537"/>
    <lineage>
        <taxon>Eukaryota</taxon>
        <taxon>Metazoa</taxon>
        <taxon>Ecdysozoa</taxon>
        <taxon>Arthropoda</taxon>
        <taxon>Crustacea</taxon>
        <taxon>Multicrustacea</taxon>
        <taxon>Malacostraca</taxon>
        <taxon>Eumalacostraca</taxon>
        <taxon>Eucarida</taxon>
        <taxon>Decapoda</taxon>
        <taxon>Pleocyemata</taxon>
        <taxon>Anomura</taxon>
        <taxon>Galatheoidea</taxon>
        <taxon>Porcellanidae</taxon>
        <taxon>Petrolisthes</taxon>
    </lineage>
</organism>
<keyword evidence="2" id="KW-1185">Reference proteome</keyword>
<name>A0AAE1PS35_9EUCA</name>